<dbReference type="Proteomes" id="UP000681722">
    <property type="component" value="Unassembled WGS sequence"/>
</dbReference>
<reference evidence="1" key="1">
    <citation type="submission" date="2021-02" db="EMBL/GenBank/DDBJ databases">
        <authorList>
            <person name="Nowell W R."/>
        </authorList>
    </citation>
    <scope>NUCLEOTIDE SEQUENCE</scope>
</reference>
<evidence type="ECO:0000313" key="3">
    <source>
        <dbReference type="EMBL" id="CAF3890422.1"/>
    </source>
</evidence>
<sequence length="131" mass="15195">MYLGGSYPYQSNPYQQAMNNRPYYGAQGVNYPYAGQAQYQQYPNTGQFLQYGQYGYQNQYYNKPSNQYGYNTQYGTNYNNPQNGGWHPSSGTNSAGYSGYPYWNDGKRHYVSKMLSVLTLFSLLLFELLKY</sequence>
<proteinExistence type="predicted"/>
<evidence type="ECO:0000313" key="2">
    <source>
        <dbReference type="EMBL" id="CAF1393881.1"/>
    </source>
</evidence>
<gene>
    <name evidence="1" type="ORF">GPM918_LOCUS19981</name>
    <name evidence="2" type="ORF">OVA965_LOCUS32706</name>
    <name evidence="3" type="ORF">SRO942_LOCUS19978</name>
    <name evidence="4" type="ORF">TMI583_LOCUS33575</name>
</gene>
<accession>A0A814R0Z6</accession>
<dbReference type="Proteomes" id="UP000682733">
    <property type="component" value="Unassembled WGS sequence"/>
</dbReference>
<dbReference type="Proteomes" id="UP000677228">
    <property type="component" value="Unassembled WGS sequence"/>
</dbReference>
<dbReference type="AlphaFoldDB" id="A0A814R0Z6"/>
<dbReference type="EMBL" id="CAJNOQ010006191">
    <property type="protein sequence ID" value="CAF1126864.1"/>
    <property type="molecule type" value="Genomic_DNA"/>
</dbReference>
<organism evidence="1 5">
    <name type="scientific">Didymodactylos carnosus</name>
    <dbReference type="NCBI Taxonomy" id="1234261"/>
    <lineage>
        <taxon>Eukaryota</taxon>
        <taxon>Metazoa</taxon>
        <taxon>Spiralia</taxon>
        <taxon>Gnathifera</taxon>
        <taxon>Rotifera</taxon>
        <taxon>Eurotatoria</taxon>
        <taxon>Bdelloidea</taxon>
        <taxon>Philodinida</taxon>
        <taxon>Philodinidae</taxon>
        <taxon>Didymodactylos</taxon>
    </lineage>
</organism>
<evidence type="ECO:0000313" key="4">
    <source>
        <dbReference type="EMBL" id="CAF4201418.1"/>
    </source>
</evidence>
<dbReference type="EMBL" id="CAJOBA010047466">
    <property type="protein sequence ID" value="CAF4201418.1"/>
    <property type="molecule type" value="Genomic_DNA"/>
</dbReference>
<dbReference type="Proteomes" id="UP000663829">
    <property type="component" value="Unassembled WGS sequence"/>
</dbReference>
<dbReference type="EMBL" id="CAJNOK010025750">
    <property type="protein sequence ID" value="CAF1393881.1"/>
    <property type="molecule type" value="Genomic_DNA"/>
</dbReference>
<evidence type="ECO:0000313" key="1">
    <source>
        <dbReference type="EMBL" id="CAF1126864.1"/>
    </source>
</evidence>
<protein>
    <submittedName>
        <fullName evidence="1">Uncharacterized protein</fullName>
    </submittedName>
</protein>
<evidence type="ECO:0000313" key="5">
    <source>
        <dbReference type="Proteomes" id="UP000663829"/>
    </source>
</evidence>
<name>A0A814R0Z6_9BILA</name>
<comment type="caution">
    <text evidence="1">The sequence shown here is derived from an EMBL/GenBank/DDBJ whole genome shotgun (WGS) entry which is preliminary data.</text>
</comment>
<keyword evidence="5" id="KW-1185">Reference proteome</keyword>
<dbReference type="EMBL" id="CAJOBC010006191">
    <property type="protein sequence ID" value="CAF3890422.1"/>
    <property type="molecule type" value="Genomic_DNA"/>
</dbReference>